<gene>
    <name evidence="7" type="ORF">RED65_15453</name>
</gene>
<dbReference type="PANTHER" id="PTHR43214">
    <property type="entry name" value="TWO-COMPONENT RESPONSE REGULATOR"/>
    <property type="match status" value="1"/>
</dbReference>
<name>Q1N2B6_9GAMM</name>
<keyword evidence="8" id="KW-1185">Reference proteome</keyword>
<evidence type="ECO:0000256" key="2">
    <source>
        <dbReference type="ARBA" id="ARBA00023125"/>
    </source>
</evidence>
<dbReference type="CDD" id="cd06170">
    <property type="entry name" value="LuxR_C_like"/>
    <property type="match status" value="1"/>
</dbReference>
<protein>
    <submittedName>
        <fullName evidence="7">Putative transcription regulator protein</fullName>
    </submittedName>
</protein>
<dbReference type="InterPro" id="IPR036388">
    <property type="entry name" value="WH-like_DNA-bd_sf"/>
</dbReference>
<proteinExistence type="predicted"/>
<feature type="modified residue" description="4-aspartylphosphate" evidence="4">
    <location>
        <position position="7"/>
    </location>
</feature>
<dbReference type="Proteomes" id="UP000004263">
    <property type="component" value="Unassembled WGS sequence"/>
</dbReference>
<organism evidence="7 8">
    <name type="scientific">Bermanella marisrubri</name>
    <dbReference type="NCBI Taxonomy" id="207949"/>
    <lineage>
        <taxon>Bacteria</taxon>
        <taxon>Pseudomonadati</taxon>
        <taxon>Pseudomonadota</taxon>
        <taxon>Gammaproteobacteria</taxon>
        <taxon>Oceanospirillales</taxon>
        <taxon>Oceanospirillaceae</taxon>
        <taxon>Bermanella</taxon>
    </lineage>
</organism>
<dbReference type="SUPFAM" id="SSF46894">
    <property type="entry name" value="C-terminal effector domain of the bipartite response regulators"/>
    <property type="match status" value="1"/>
</dbReference>
<sequence>PDLIILDLEMIGITGLIMLDILSQNRQNIPILICSGNLNEHNKQRVINAGAKGFLSKTEGMQQIREAIEALLAGKTYPKEACQYLSETQTSLLSNRQRIILGLMQSGLSNSEMAEALYVSTNTIKTHVRLMYNSLDVNSRIACINKARELGLIDPI</sequence>
<evidence type="ECO:0000256" key="3">
    <source>
        <dbReference type="ARBA" id="ARBA00023163"/>
    </source>
</evidence>
<evidence type="ECO:0000256" key="1">
    <source>
        <dbReference type="ARBA" id="ARBA00023015"/>
    </source>
</evidence>
<dbReference type="Pfam" id="PF00072">
    <property type="entry name" value="Response_reg"/>
    <property type="match status" value="1"/>
</dbReference>
<keyword evidence="2" id="KW-0238">DNA-binding</keyword>
<evidence type="ECO:0000256" key="4">
    <source>
        <dbReference type="PROSITE-ProRule" id="PRU00169"/>
    </source>
</evidence>
<comment type="caution">
    <text evidence="7">The sequence shown here is derived from an EMBL/GenBank/DDBJ whole genome shotgun (WGS) entry which is preliminary data.</text>
</comment>
<dbReference type="Gene3D" id="3.40.50.2300">
    <property type="match status" value="1"/>
</dbReference>
<keyword evidence="1" id="KW-0805">Transcription regulation</keyword>
<dbReference type="InterPro" id="IPR011006">
    <property type="entry name" value="CheY-like_superfamily"/>
</dbReference>
<dbReference type="OrthoDB" id="9814495at2"/>
<dbReference type="Gene3D" id="1.10.10.10">
    <property type="entry name" value="Winged helix-like DNA-binding domain superfamily/Winged helix DNA-binding domain"/>
    <property type="match status" value="1"/>
</dbReference>
<dbReference type="PROSITE" id="PS50110">
    <property type="entry name" value="RESPONSE_REGULATORY"/>
    <property type="match status" value="1"/>
</dbReference>
<dbReference type="GO" id="GO:0006355">
    <property type="term" value="P:regulation of DNA-templated transcription"/>
    <property type="evidence" value="ECO:0007669"/>
    <property type="project" value="InterPro"/>
</dbReference>
<evidence type="ECO:0000313" key="8">
    <source>
        <dbReference type="Proteomes" id="UP000004263"/>
    </source>
</evidence>
<dbReference type="InterPro" id="IPR016032">
    <property type="entry name" value="Sig_transdc_resp-reg_C-effctor"/>
</dbReference>
<reference evidence="7 8" key="1">
    <citation type="submission" date="2006-03" db="EMBL/GenBank/DDBJ databases">
        <authorList>
            <person name="Pinhassi J."/>
            <person name="Pedros-Alio C."/>
            <person name="Ferriera S."/>
            <person name="Johnson J."/>
            <person name="Kravitz S."/>
            <person name="Halpern A."/>
            <person name="Remington K."/>
            <person name="Beeson K."/>
            <person name="Tran B."/>
            <person name="Rogers Y.-H."/>
            <person name="Friedman R."/>
            <person name="Venter J.C."/>
        </authorList>
    </citation>
    <scope>NUCLEOTIDE SEQUENCE [LARGE SCALE GENOMIC DNA]</scope>
    <source>
        <strain evidence="7 8">RED65</strain>
    </source>
</reference>
<dbReference type="InterPro" id="IPR001789">
    <property type="entry name" value="Sig_transdc_resp-reg_receiver"/>
</dbReference>
<dbReference type="STRING" id="207949.RED65_15453"/>
<accession>Q1N2B6</accession>
<dbReference type="PANTHER" id="PTHR43214:SF41">
    <property type="entry name" value="NITRATE_NITRITE RESPONSE REGULATOR PROTEIN NARP"/>
    <property type="match status" value="1"/>
</dbReference>
<dbReference type="GO" id="GO:0003677">
    <property type="term" value="F:DNA binding"/>
    <property type="evidence" value="ECO:0007669"/>
    <property type="project" value="UniProtKB-KW"/>
</dbReference>
<keyword evidence="3" id="KW-0804">Transcription</keyword>
<dbReference type="GO" id="GO:0000160">
    <property type="term" value="P:phosphorelay signal transduction system"/>
    <property type="evidence" value="ECO:0007669"/>
    <property type="project" value="InterPro"/>
</dbReference>
<evidence type="ECO:0000313" key="7">
    <source>
        <dbReference type="EMBL" id="EAT12248.1"/>
    </source>
</evidence>
<feature type="domain" description="Response regulatory" evidence="6">
    <location>
        <begin position="1"/>
        <end position="72"/>
    </location>
</feature>
<dbReference type="AlphaFoldDB" id="Q1N2B6"/>
<dbReference type="Pfam" id="PF00196">
    <property type="entry name" value="GerE"/>
    <property type="match status" value="1"/>
</dbReference>
<evidence type="ECO:0000259" key="5">
    <source>
        <dbReference type="PROSITE" id="PS50043"/>
    </source>
</evidence>
<dbReference type="PROSITE" id="PS50043">
    <property type="entry name" value="HTH_LUXR_2"/>
    <property type="match status" value="1"/>
</dbReference>
<dbReference type="PRINTS" id="PR00038">
    <property type="entry name" value="HTHLUXR"/>
</dbReference>
<dbReference type="InterPro" id="IPR000792">
    <property type="entry name" value="Tscrpt_reg_LuxR_C"/>
</dbReference>
<dbReference type="HOGENOM" id="CLU_000445_90_8_6"/>
<dbReference type="EMBL" id="AAQH01000008">
    <property type="protein sequence ID" value="EAT12248.1"/>
    <property type="molecule type" value="Genomic_DNA"/>
</dbReference>
<dbReference type="SUPFAM" id="SSF52172">
    <property type="entry name" value="CheY-like"/>
    <property type="match status" value="1"/>
</dbReference>
<keyword evidence="4" id="KW-0597">Phosphoprotein</keyword>
<dbReference type="InterPro" id="IPR039420">
    <property type="entry name" value="WalR-like"/>
</dbReference>
<dbReference type="SMART" id="SM00421">
    <property type="entry name" value="HTH_LUXR"/>
    <property type="match status" value="1"/>
</dbReference>
<dbReference type="RefSeq" id="WP_007018300.1">
    <property type="nucleotide sequence ID" value="NZ_CH724116.1"/>
</dbReference>
<evidence type="ECO:0000259" key="6">
    <source>
        <dbReference type="PROSITE" id="PS50110"/>
    </source>
</evidence>
<feature type="domain" description="HTH luxR-type" evidence="5">
    <location>
        <begin position="86"/>
        <end position="151"/>
    </location>
</feature>
<feature type="non-terminal residue" evidence="7">
    <location>
        <position position="1"/>
    </location>
</feature>